<reference evidence="2 3" key="1">
    <citation type="submission" date="2021-02" db="EMBL/GenBank/DDBJ databases">
        <title>Alicyclobacillus curvatus sp. nov. and Alicyclobacillus mengziensis sp. nov., two acidophilic bacteria isolated from acid mine drainage.</title>
        <authorList>
            <person name="Huang Y."/>
        </authorList>
    </citation>
    <scope>NUCLEOTIDE SEQUENCE [LARGE SCALE GENOMIC DNA]</scope>
    <source>
        <strain evidence="2 3">S30H14</strain>
    </source>
</reference>
<dbReference type="Proteomes" id="UP000663505">
    <property type="component" value="Chromosome"/>
</dbReference>
<feature type="region of interest" description="Disordered" evidence="1">
    <location>
        <begin position="611"/>
        <end position="630"/>
    </location>
</feature>
<dbReference type="KEGG" id="afx:JZ786_11030"/>
<organism evidence="2 3">
    <name type="scientific">Alicyclobacillus mengziensis</name>
    <dbReference type="NCBI Taxonomy" id="2931921"/>
    <lineage>
        <taxon>Bacteria</taxon>
        <taxon>Bacillati</taxon>
        <taxon>Bacillota</taxon>
        <taxon>Bacilli</taxon>
        <taxon>Bacillales</taxon>
        <taxon>Alicyclobacillaceae</taxon>
        <taxon>Alicyclobacillus</taxon>
    </lineage>
</organism>
<keyword evidence="3" id="KW-1185">Reference proteome</keyword>
<proteinExistence type="predicted"/>
<dbReference type="AlphaFoldDB" id="A0A9X7W2A7"/>
<evidence type="ECO:0000313" key="3">
    <source>
        <dbReference type="Proteomes" id="UP000663505"/>
    </source>
</evidence>
<gene>
    <name evidence="2" type="ORF">JZ786_11030</name>
</gene>
<dbReference type="EMBL" id="CP071182">
    <property type="protein sequence ID" value="QSO49401.1"/>
    <property type="molecule type" value="Genomic_DNA"/>
</dbReference>
<dbReference type="RefSeq" id="WP_206658712.1">
    <property type="nucleotide sequence ID" value="NZ_CP071182.1"/>
</dbReference>
<protein>
    <submittedName>
        <fullName evidence="2">Bacteriocin maturation protein</fullName>
    </submittedName>
</protein>
<accession>A0A9X7W2A7</accession>
<sequence>MDSVQPWMRLKVKADTFFLPDENGTVYFRNNLGSFKMEGASVEAWIEKLLPVFNGQHTLSSLTDGLPAPYRNRIYEIADILLKNGYVRDVSMDAAPQLSNEISRYFAPQIEFVDNLVGAGADRFEKYRGANVLAVGFGQMLVSLVSALLESGLETVNLVVTRPKDTNTERFNDSVAMLADAGIEVTVRDVSRQLDPPESWREMVRQVDAVLYVSENGNREQLRQIESSCGDEHRLFFSAICVDGLGIVASAHFDEVWQRIHAPVFRVTDERTFSWTAGAVLTNVLAFQLFKDLTGVDDALTDSQFYTLNLETLEGQWHQFIPRRTHAGSRIRHIGDFKARLTARATEAPTSTVRLGTQFGAVTIDELLTHFASLTDVTAGIFHVWDEGDLPQLPLATCQVQPISPLSPGPAELLPNTVCAALTHEEARREAGLTGIEMYAATLTEGAWEGLSDGTFVGVGAGATDVEAFWRGLHQCLMNELQHVLEQGPAEIQLLALDAVSDEKSQFYLLAASKLGESVLVGRGQDLLGFPVVFVGLNGHFVGAVGLNLTMALQYAFAYTLLSQVWVPSGSAQIDARWTLMSDTCVVLEGTPESVRLKAWNGFAESQVDASGSDASQANSRGQNANGSDSSQADALAKAVVSAFEQVERHGKQITVWDLAIEPFMTEGLAGVFAVSITGGQVQ</sequence>
<evidence type="ECO:0000313" key="2">
    <source>
        <dbReference type="EMBL" id="QSO49401.1"/>
    </source>
</evidence>
<name>A0A9X7W2A7_9BACL</name>
<evidence type="ECO:0000256" key="1">
    <source>
        <dbReference type="SAM" id="MobiDB-lite"/>
    </source>
</evidence>